<comment type="caution">
    <text evidence="2">The sequence shown here is derived from an EMBL/GenBank/DDBJ whole genome shotgun (WGS) entry which is preliminary data.</text>
</comment>
<protein>
    <recommendedName>
        <fullName evidence="1">DUF6603 domain-containing protein</fullName>
    </recommendedName>
</protein>
<evidence type="ECO:0000313" key="2">
    <source>
        <dbReference type="EMBL" id="KAH0566349.1"/>
    </source>
</evidence>
<dbReference type="InterPro" id="IPR046538">
    <property type="entry name" value="DUF6603"/>
</dbReference>
<evidence type="ECO:0000259" key="1">
    <source>
        <dbReference type="Pfam" id="PF20248"/>
    </source>
</evidence>
<dbReference type="Proteomes" id="UP000750711">
    <property type="component" value="Unassembled WGS sequence"/>
</dbReference>
<organism evidence="2 3">
    <name type="scientific">Trichoglossum hirsutum</name>
    <dbReference type="NCBI Taxonomy" id="265104"/>
    <lineage>
        <taxon>Eukaryota</taxon>
        <taxon>Fungi</taxon>
        <taxon>Dikarya</taxon>
        <taxon>Ascomycota</taxon>
        <taxon>Pezizomycotina</taxon>
        <taxon>Geoglossomycetes</taxon>
        <taxon>Geoglossales</taxon>
        <taxon>Geoglossaceae</taxon>
        <taxon>Trichoglossum</taxon>
    </lineage>
</organism>
<accession>A0A9P8LJD2</accession>
<gene>
    <name evidence="2" type="ORF">GP486_000255</name>
</gene>
<dbReference type="Pfam" id="PF20248">
    <property type="entry name" value="DUF6603"/>
    <property type="match status" value="1"/>
</dbReference>
<proteinExistence type="predicted"/>
<name>A0A9P8LJD2_9PEZI</name>
<feature type="domain" description="DUF6603" evidence="1">
    <location>
        <begin position="809"/>
        <end position="1122"/>
    </location>
</feature>
<dbReference type="EMBL" id="JAGHQM010000014">
    <property type="protein sequence ID" value="KAH0566349.1"/>
    <property type="molecule type" value="Genomic_DNA"/>
</dbReference>
<keyword evidence="3" id="KW-1185">Reference proteome</keyword>
<evidence type="ECO:0000313" key="3">
    <source>
        <dbReference type="Proteomes" id="UP000750711"/>
    </source>
</evidence>
<sequence length="1139" mass="124420">MGNGPDDTVDLLSTSDDSINLKWGDLVSAAQKLYKWKETTLSGPSFKCDVQSLLGTTLLFSSQESQDNFGVPNGVLKEEHKAVVMGLDPSTAAGDHSLDDIRAAFNARDAIPGTAGEVINALGSTQVCQIATEAGNINAYWLLPKEATLEVAIKLYFKIVGTRINALEKAKEALKSEFGLTLPNTDIKDGDNDLRVILTQITTFQTDSSSNSKYILTLRLPGIEGFILYVSHATIDGKEETSIGLKEDDKTLTPEQRVDKLNSMAPRAPASSAAVPSGIDGFNILHLWYADFNLSSGGETNWSVAFIISLTIHGTQLNIYLSYDTETFKGGILLQSTLPPLSAQKLLPRYREYHSLPAGIPVPPQISLNQLLSITLPSGVPSQLTEGSVTYDKTKSHLHVEVELVGNQPSADSDVPAPFSWDDAKLIVDKTESNTTWEVKSTFTLHSEEFSPDGHLTLHLTYDTSGQLSLTGEAGTVKFGQLIGFFDKKLDSAIGSVLGNIQIESLIVDYEYDTSNPPATASAFSFTGVISFAKLKLQMFYQYASQGKSKSAQDLVKKQLARLNLGSDFKVDSLDVSNGPSWRFDAYVSTADSDATLGDIIGSIIGEDGNSIPPFIAKIKVGNSTDRKFITFNATKRTLSGDNTQPTDVVLVMFDLKLGPLNFSFLQLGGQTVTKRVLRFSVGQLPFFNTIPIVKELPQPYQLLTFCWVGGGQEITIDEISFLNDQYLNDPDVKIYYKKEVQKQTTGLRPNSHFIVVNNDECVLDHVFDTGSSPPPNALRQRRAQLAVASAATASSSGSEAPPTKGALKKQTDFFSISAISLQYKDEALWLFLDCSIKLGPIELDLIGFGIGIDLSKKNGINLQDLEHPPIIDTLMLQLHGLAMDFDQPPLQIAGVFVHEKANGIESYRGGIAVKFEPYSFLAIGEYEEINQNEDKYKSIFIFAKLDGPLIDLEIAIIKGVRLGFGYNSFVRSPTVKELADFPFVSDSALSKGNNPAEILELFRGGTNPWIQVKHDSLWFALGFSVAAFDIVKATAVGLFQFSDQGIVINIFADVVGQMPPDAEKPEECILYVELLLNAELNFIYDYFFVQAALAPTSFLIVPQCHLYGGFACGNWFGRSDHGTLQLPVPSGHTRLTSF</sequence>
<reference evidence="2" key="1">
    <citation type="submission" date="2021-03" db="EMBL/GenBank/DDBJ databases">
        <title>Comparative genomics and phylogenomic investigation of the class Geoglossomycetes provide insights into ecological specialization and systematics.</title>
        <authorList>
            <person name="Melie T."/>
            <person name="Pirro S."/>
            <person name="Miller A.N."/>
            <person name="Quandt A."/>
        </authorList>
    </citation>
    <scope>NUCLEOTIDE SEQUENCE</scope>
    <source>
        <strain evidence="2">CAQ_001_2017</strain>
    </source>
</reference>
<dbReference type="AlphaFoldDB" id="A0A9P8LJD2"/>